<gene>
    <name evidence="2" type="ORF">OIU85_010588</name>
</gene>
<comment type="caution">
    <text evidence="2">The sequence shown here is derived from an EMBL/GenBank/DDBJ whole genome shotgun (WGS) entry which is preliminary data.</text>
</comment>
<dbReference type="OrthoDB" id="547043at2759"/>
<evidence type="ECO:0000313" key="2">
    <source>
        <dbReference type="EMBL" id="KAJ6677436.1"/>
    </source>
</evidence>
<feature type="region of interest" description="Disordered" evidence="1">
    <location>
        <begin position="173"/>
        <end position="198"/>
    </location>
</feature>
<dbReference type="EMBL" id="JAPFFL010000015">
    <property type="protein sequence ID" value="KAJ6677436.1"/>
    <property type="molecule type" value="Genomic_DNA"/>
</dbReference>
<evidence type="ECO:0000256" key="1">
    <source>
        <dbReference type="SAM" id="MobiDB-lite"/>
    </source>
</evidence>
<dbReference type="Proteomes" id="UP001151529">
    <property type="component" value="Chromosome 15Z"/>
</dbReference>
<keyword evidence="3" id="KW-1185">Reference proteome</keyword>
<dbReference type="InterPro" id="IPR052851">
    <property type="entry name" value="GCD1_mitochondrial"/>
</dbReference>
<reference evidence="2" key="2">
    <citation type="journal article" date="2023" name="Int. J. Mol. Sci.">
        <title>De Novo Assembly and Annotation of 11 Diverse Shrub Willow (Salix) Genomes Reveals Novel Gene Organization in Sex-Linked Regions.</title>
        <authorList>
            <person name="Hyden B."/>
            <person name="Feng K."/>
            <person name="Yates T.B."/>
            <person name="Jawdy S."/>
            <person name="Cereghino C."/>
            <person name="Smart L.B."/>
            <person name="Muchero W."/>
        </authorList>
    </citation>
    <scope>NUCLEOTIDE SEQUENCE [LARGE SCALE GENOMIC DNA]</scope>
    <source>
        <tissue evidence="2">Shoot tip</tissue>
    </source>
</reference>
<proteinExistence type="predicted"/>
<protein>
    <submittedName>
        <fullName evidence="2">MUCIN-LIKE PROTEIN</fullName>
    </submittedName>
</protein>
<dbReference type="AlphaFoldDB" id="A0A9Q0NWV5"/>
<feature type="region of interest" description="Disordered" evidence="1">
    <location>
        <begin position="261"/>
        <end position="280"/>
    </location>
</feature>
<accession>A0A9Q0NWV5</accession>
<dbReference type="PANTHER" id="PTHR35476:SF2">
    <property type="entry name" value="MUCIN-LIKE PROTEIN"/>
    <property type="match status" value="1"/>
</dbReference>
<reference evidence="2" key="1">
    <citation type="submission" date="2022-11" db="EMBL/GenBank/DDBJ databases">
        <authorList>
            <person name="Hyden B.L."/>
            <person name="Feng K."/>
            <person name="Yates T."/>
            <person name="Jawdy S."/>
            <person name="Smart L.B."/>
            <person name="Muchero W."/>
        </authorList>
    </citation>
    <scope>NUCLEOTIDE SEQUENCE</scope>
    <source>
        <tissue evidence="2">Shoot tip</tissue>
    </source>
</reference>
<feature type="region of interest" description="Disordered" evidence="1">
    <location>
        <begin position="344"/>
        <end position="378"/>
    </location>
</feature>
<evidence type="ECO:0000313" key="3">
    <source>
        <dbReference type="Proteomes" id="UP001151529"/>
    </source>
</evidence>
<organism evidence="2 3">
    <name type="scientific">Salix viminalis</name>
    <name type="common">Common osier</name>
    <name type="synonym">Basket willow</name>
    <dbReference type="NCBI Taxonomy" id="40686"/>
    <lineage>
        <taxon>Eukaryota</taxon>
        <taxon>Viridiplantae</taxon>
        <taxon>Streptophyta</taxon>
        <taxon>Embryophyta</taxon>
        <taxon>Tracheophyta</taxon>
        <taxon>Spermatophyta</taxon>
        <taxon>Magnoliopsida</taxon>
        <taxon>eudicotyledons</taxon>
        <taxon>Gunneridae</taxon>
        <taxon>Pentapetalae</taxon>
        <taxon>rosids</taxon>
        <taxon>fabids</taxon>
        <taxon>Malpighiales</taxon>
        <taxon>Salicaceae</taxon>
        <taxon>Saliceae</taxon>
        <taxon>Salix</taxon>
    </lineage>
</organism>
<dbReference type="PANTHER" id="PTHR35476">
    <property type="entry name" value="MUCIN-LIKE PROTEIN"/>
    <property type="match status" value="1"/>
</dbReference>
<name>A0A9Q0NWV5_SALVM</name>
<sequence length="378" mass="43549">MVLAMAVMGFFDHHLLPASFFLTVQTLLGLMFVRRWFSKNLKFLLPELFKDELGFVVMGLLWFLRKKIGGRKDAYLCMSTLGLLNEDYGIIAAASCSRIKERCRINGVGQFFQSFSTKKGEDEWNDAWETAWLPEDLTAKNRAPWETDVNFSSPTEIEDAETKAFVEEMNDNWDERRKNQPQPQPKNDNDKNGGDSLYNLDTMKKDYRLKKQRIHAGLWTKEIEKQQEAAMNATLGDSSPDDIDRLLDSCSEIFDTANNDLDNSKIPSSSEFKNKPDGWETTAKAQDGNIWEMSQREEDILLQEFDRRIAYSKFQIASFIKTHIFSRRRPIDGWKYMIEELGPNAKKGKGSVARVPSLSDPSTQPFKEDRKLITHKGR</sequence>
<feature type="compositionally biased region" description="Polar residues" evidence="1">
    <location>
        <begin position="261"/>
        <end position="271"/>
    </location>
</feature>